<dbReference type="GeneID" id="102712794"/>
<dbReference type="HOGENOM" id="CLU_042356_0_0_1"/>
<feature type="domain" description="F-box" evidence="1">
    <location>
        <begin position="46"/>
        <end position="94"/>
    </location>
</feature>
<dbReference type="SUPFAM" id="SSF81383">
    <property type="entry name" value="F-box domain"/>
    <property type="match status" value="1"/>
</dbReference>
<evidence type="ECO:0000259" key="1">
    <source>
        <dbReference type="PROSITE" id="PS50181"/>
    </source>
</evidence>
<reference evidence="2" key="1">
    <citation type="journal article" date="2013" name="Nat. Commun.">
        <title>Whole-genome sequencing of Oryza brachyantha reveals mechanisms underlying Oryza genome evolution.</title>
        <authorList>
            <person name="Chen J."/>
            <person name="Huang Q."/>
            <person name="Gao D."/>
            <person name="Wang J."/>
            <person name="Lang Y."/>
            <person name="Liu T."/>
            <person name="Li B."/>
            <person name="Bai Z."/>
            <person name="Luis Goicoechea J."/>
            <person name="Liang C."/>
            <person name="Chen C."/>
            <person name="Zhang W."/>
            <person name="Sun S."/>
            <person name="Liao Y."/>
            <person name="Zhang X."/>
            <person name="Yang L."/>
            <person name="Song C."/>
            <person name="Wang M."/>
            <person name="Shi J."/>
            <person name="Liu G."/>
            <person name="Liu J."/>
            <person name="Zhou H."/>
            <person name="Zhou W."/>
            <person name="Yu Q."/>
            <person name="An N."/>
            <person name="Chen Y."/>
            <person name="Cai Q."/>
            <person name="Wang B."/>
            <person name="Liu B."/>
            <person name="Min J."/>
            <person name="Huang Y."/>
            <person name="Wu H."/>
            <person name="Li Z."/>
            <person name="Zhang Y."/>
            <person name="Yin Y."/>
            <person name="Song W."/>
            <person name="Jiang J."/>
            <person name="Jackson S.A."/>
            <person name="Wing R.A."/>
            <person name="Wang J."/>
            <person name="Chen M."/>
        </authorList>
    </citation>
    <scope>NUCLEOTIDE SEQUENCE [LARGE SCALE GENOMIC DNA]</scope>
    <source>
        <strain evidence="2">cv. IRGC 101232</strain>
    </source>
</reference>
<sequence>MIFIGRCLLDSPGNRREVDRSTMARRWRLRDRRARRPRGGGGGDREDRLSALPNDLLLLVLRRVDTRTALATGLLSRRWAHLSRELPTLDFRVGDGLPARYDRCILRHRGVMRCGMLYGNSIRKDLMPAIRRHERRAMRGFVSSVKSFIDAADAADRPRRKLSRLSLEFFSTHHAGCINRLVSKAIDDWGVEELEAVAKPMYWQHPPAHAFPSHGLCKEPRASRLRSLTLGGCVLPPLHDYGAVTKLVLHGMPRSTPAAAYEGVFTSCPQLQVLHLKSCYLQWSLSLVVDAPMSEIRELVVDQCQIRVVRIRALPRLESLLSWGTQVLFDSAASSPCRLRQWHLAFRYGLKRKLHPCFIDDMELDDFFACTPDITNLIIRFTGPERWIVPSSSTSLLPGLTRLLVADVPSSWDVSWPRMLLEAAPSLQTLHIHIAPCDEDPSSEIPWQPTALRHHCLEEFAMAGFEGTERQVYFVKFVMGACTALRHVAIFKDGNVQYNGSWDWEMPRMLEISWTGKEKETMKKRLMDAASCSTDHLQIVLG</sequence>
<name>J3LP21_ORYBR</name>
<dbReference type="KEGG" id="obr:102712794"/>
<dbReference type="EnsemblPlants" id="OB03G27970.1">
    <property type="protein sequence ID" value="OB03G27970.1"/>
    <property type="gene ID" value="OB03G27970"/>
</dbReference>
<dbReference type="AlphaFoldDB" id="J3LP21"/>
<accession>J3LP21</accession>
<dbReference type="PANTHER" id="PTHR35545">
    <property type="entry name" value="F-BOX DOMAIN-CONTAINING PROTEIN"/>
    <property type="match status" value="1"/>
</dbReference>
<proteinExistence type="predicted"/>
<protein>
    <recommendedName>
        <fullName evidence="1">F-box domain-containing protein</fullName>
    </recommendedName>
</protein>
<dbReference type="Gene3D" id="3.80.10.10">
    <property type="entry name" value="Ribonuclease Inhibitor"/>
    <property type="match status" value="1"/>
</dbReference>
<dbReference type="InterPro" id="IPR036047">
    <property type="entry name" value="F-box-like_dom_sf"/>
</dbReference>
<dbReference type="PROSITE" id="PS50181">
    <property type="entry name" value="FBOX"/>
    <property type="match status" value="1"/>
</dbReference>
<reference evidence="2" key="2">
    <citation type="submission" date="2013-04" db="UniProtKB">
        <authorList>
            <consortium name="EnsemblPlants"/>
        </authorList>
    </citation>
    <scope>IDENTIFICATION</scope>
</reference>
<dbReference type="Pfam" id="PF00646">
    <property type="entry name" value="F-box"/>
    <property type="match status" value="1"/>
</dbReference>
<dbReference type="SUPFAM" id="SSF52047">
    <property type="entry name" value="RNI-like"/>
    <property type="match status" value="1"/>
</dbReference>
<dbReference type="OMA" id="WDWEMPR"/>
<dbReference type="eggNOG" id="ENOG502R3BP">
    <property type="taxonomic scope" value="Eukaryota"/>
</dbReference>
<evidence type="ECO:0000313" key="2">
    <source>
        <dbReference type="EnsemblPlants" id="OB03G27970.1"/>
    </source>
</evidence>
<dbReference type="Proteomes" id="UP000006038">
    <property type="component" value="Chromosome 3"/>
</dbReference>
<dbReference type="Gramene" id="OB03G27970.1">
    <property type="protein sequence ID" value="OB03G27970.1"/>
    <property type="gene ID" value="OB03G27970"/>
</dbReference>
<dbReference type="STRING" id="4533.J3LP21"/>
<dbReference type="OrthoDB" id="657097at2759"/>
<dbReference type="InterPro" id="IPR001810">
    <property type="entry name" value="F-box_dom"/>
</dbReference>
<keyword evidence="3" id="KW-1185">Reference proteome</keyword>
<dbReference type="PANTHER" id="PTHR35545:SF20">
    <property type="entry name" value="OS05G0536800 PROTEIN"/>
    <property type="match status" value="1"/>
</dbReference>
<evidence type="ECO:0000313" key="3">
    <source>
        <dbReference type="Proteomes" id="UP000006038"/>
    </source>
</evidence>
<dbReference type="InterPro" id="IPR032675">
    <property type="entry name" value="LRR_dom_sf"/>
</dbReference>
<organism evidence="2">
    <name type="scientific">Oryza brachyantha</name>
    <name type="common">malo sina</name>
    <dbReference type="NCBI Taxonomy" id="4533"/>
    <lineage>
        <taxon>Eukaryota</taxon>
        <taxon>Viridiplantae</taxon>
        <taxon>Streptophyta</taxon>
        <taxon>Embryophyta</taxon>
        <taxon>Tracheophyta</taxon>
        <taxon>Spermatophyta</taxon>
        <taxon>Magnoliopsida</taxon>
        <taxon>Liliopsida</taxon>
        <taxon>Poales</taxon>
        <taxon>Poaceae</taxon>
        <taxon>BOP clade</taxon>
        <taxon>Oryzoideae</taxon>
        <taxon>Oryzeae</taxon>
        <taxon>Oryzinae</taxon>
        <taxon>Oryza</taxon>
    </lineage>
</organism>